<dbReference type="Gene3D" id="2.30.22.10">
    <property type="entry name" value="Head domain of nucleotide exchange factor GrpE"/>
    <property type="match status" value="1"/>
</dbReference>
<dbReference type="Pfam" id="PF01025">
    <property type="entry name" value="GrpE"/>
    <property type="match status" value="1"/>
</dbReference>
<name>A0ABW3ZVH3_9BACI</name>
<accession>A0ABW3ZVH3</accession>
<evidence type="ECO:0000256" key="2">
    <source>
        <dbReference type="SAM" id="MobiDB-lite"/>
    </source>
</evidence>
<feature type="region of interest" description="Disordered" evidence="2">
    <location>
        <begin position="1"/>
        <end position="28"/>
    </location>
</feature>
<gene>
    <name evidence="3" type="ORF">ACFQ4A_10415</name>
</gene>
<reference evidence="4" key="1">
    <citation type="journal article" date="2019" name="Int. J. Syst. Evol. Microbiol.">
        <title>The Global Catalogue of Microorganisms (GCM) 10K type strain sequencing project: providing services to taxonomists for standard genome sequencing and annotation.</title>
        <authorList>
            <consortium name="The Broad Institute Genomics Platform"/>
            <consortium name="The Broad Institute Genome Sequencing Center for Infectious Disease"/>
            <person name="Wu L."/>
            <person name="Ma J."/>
        </authorList>
    </citation>
    <scope>NUCLEOTIDE SEQUENCE [LARGE SCALE GENOMIC DNA]</scope>
    <source>
        <strain evidence="4">CCUG 54822</strain>
    </source>
</reference>
<keyword evidence="1" id="KW-0143">Chaperone</keyword>
<protein>
    <submittedName>
        <fullName evidence="3">Nucleotide exchange factor GrpE</fullName>
    </submittedName>
</protein>
<evidence type="ECO:0000313" key="4">
    <source>
        <dbReference type="Proteomes" id="UP001597178"/>
    </source>
</evidence>
<dbReference type="Proteomes" id="UP001597178">
    <property type="component" value="Unassembled WGS sequence"/>
</dbReference>
<dbReference type="EMBL" id="JBHTNH010000023">
    <property type="protein sequence ID" value="MFD1362067.1"/>
    <property type="molecule type" value="Genomic_DNA"/>
</dbReference>
<dbReference type="InterPro" id="IPR009012">
    <property type="entry name" value="GrpE_head"/>
</dbReference>
<proteinExistence type="predicted"/>
<sequence length="187" mass="21697">MGWFFRKKQEETDPVSQEISQIKQQTTATEEKLRDIEQQLQKLTRLQYKTGKSTEDKLDHLTTMLDTERTNMATDNDSQKRVIESLISQIDDMDIVYNRLADDTQWSGLVRKWLQSLLQTLEDLGITEIIHEGDMFDPTRAEAVESIPLDSNHQLYEITTVHKRGFAFTNGRIIRKAHVTTVKGETQ</sequence>
<feature type="compositionally biased region" description="Polar residues" evidence="2">
    <location>
        <begin position="14"/>
        <end position="28"/>
    </location>
</feature>
<keyword evidence="4" id="KW-1185">Reference proteome</keyword>
<evidence type="ECO:0000313" key="3">
    <source>
        <dbReference type="EMBL" id="MFD1362067.1"/>
    </source>
</evidence>
<evidence type="ECO:0000256" key="1">
    <source>
        <dbReference type="ARBA" id="ARBA00023186"/>
    </source>
</evidence>
<dbReference type="InterPro" id="IPR000740">
    <property type="entry name" value="GrpE"/>
</dbReference>
<comment type="caution">
    <text evidence="3">The sequence shown here is derived from an EMBL/GenBank/DDBJ whole genome shotgun (WGS) entry which is preliminary data.</text>
</comment>
<dbReference type="RefSeq" id="WP_382400251.1">
    <property type="nucleotide sequence ID" value="NZ_JBHTNH010000023.1"/>
</dbReference>
<dbReference type="SUPFAM" id="SSF51064">
    <property type="entry name" value="Head domain of nucleotide exchange factor GrpE"/>
    <property type="match status" value="1"/>
</dbReference>
<organism evidence="3 4">
    <name type="scientific">Lentibacillus salinarum</name>
    <dbReference type="NCBI Taxonomy" id="446820"/>
    <lineage>
        <taxon>Bacteria</taxon>
        <taxon>Bacillati</taxon>
        <taxon>Bacillota</taxon>
        <taxon>Bacilli</taxon>
        <taxon>Bacillales</taxon>
        <taxon>Bacillaceae</taxon>
        <taxon>Lentibacillus</taxon>
    </lineage>
</organism>